<dbReference type="AlphaFoldDB" id="A0A5C3L6E9"/>
<dbReference type="Gene3D" id="1.20.1250.20">
    <property type="entry name" value="MFS general substrate transporter like domains"/>
    <property type="match status" value="2"/>
</dbReference>
<feature type="transmembrane region" description="Helical" evidence="5">
    <location>
        <begin position="116"/>
        <end position="138"/>
    </location>
</feature>
<evidence type="ECO:0000256" key="1">
    <source>
        <dbReference type="ARBA" id="ARBA00004141"/>
    </source>
</evidence>
<keyword evidence="7" id="KW-1185">Reference proteome</keyword>
<reference evidence="6 7" key="1">
    <citation type="journal article" date="2019" name="Nat. Ecol. Evol.">
        <title>Megaphylogeny resolves global patterns of mushroom evolution.</title>
        <authorList>
            <person name="Varga T."/>
            <person name="Krizsan K."/>
            <person name="Foldi C."/>
            <person name="Dima B."/>
            <person name="Sanchez-Garcia M."/>
            <person name="Sanchez-Ramirez S."/>
            <person name="Szollosi G.J."/>
            <person name="Szarkandi J.G."/>
            <person name="Papp V."/>
            <person name="Albert L."/>
            <person name="Andreopoulos W."/>
            <person name="Angelini C."/>
            <person name="Antonin V."/>
            <person name="Barry K.W."/>
            <person name="Bougher N.L."/>
            <person name="Buchanan P."/>
            <person name="Buyck B."/>
            <person name="Bense V."/>
            <person name="Catcheside P."/>
            <person name="Chovatia M."/>
            <person name="Cooper J."/>
            <person name="Damon W."/>
            <person name="Desjardin D."/>
            <person name="Finy P."/>
            <person name="Geml J."/>
            <person name="Haridas S."/>
            <person name="Hughes K."/>
            <person name="Justo A."/>
            <person name="Karasinski D."/>
            <person name="Kautmanova I."/>
            <person name="Kiss B."/>
            <person name="Kocsube S."/>
            <person name="Kotiranta H."/>
            <person name="LaButti K.M."/>
            <person name="Lechner B.E."/>
            <person name="Liimatainen K."/>
            <person name="Lipzen A."/>
            <person name="Lukacs Z."/>
            <person name="Mihaltcheva S."/>
            <person name="Morgado L.N."/>
            <person name="Niskanen T."/>
            <person name="Noordeloos M.E."/>
            <person name="Ohm R.A."/>
            <person name="Ortiz-Santana B."/>
            <person name="Ovrebo C."/>
            <person name="Racz N."/>
            <person name="Riley R."/>
            <person name="Savchenko A."/>
            <person name="Shiryaev A."/>
            <person name="Soop K."/>
            <person name="Spirin V."/>
            <person name="Szebenyi C."/>
            <person name="Tomsovsky M."/>
            <person name="Tulloss R.E."/>
            <person name="Uehling J."/>
            <person name="Grigoriev I.V."/>
            <person name="Vagvolgyi C."/>
            <person name="Papp T."/>
            <person name="Martin F.M."/>
            <person name="Miettinen O."/>
            <person name="Hibbett D.S."/>
            <person name="Nagy L.G."/>
        </authorList>
    </citation>
    <scope>NUCLEOTIDE SEQUENCE [LARGE SCALE GENOMIC DNA]</scope>
    <source>
        <strain evidence="6 7">CBS 121175</strain>
    </source>
</reference>
<evidence type="ECO:0000256" key="2">
    <source>
        <dbReference type="ARBA" id="ARBA00022692"/>
    </source>
</evidence>
<evidence type="ECO:0000313" key="6">
    <source>
        <dbReference type="EMBL" id="TFK28599.1"/>
    </source>
</evidence>
<dbReference type="SUPFAM" id="SSF103473">
    <property type="entry name" value="MFS general substrate transporter"/>
    <property type="match status" value="1"/>
</dbReference>
<feature type="transmembrane region" description="Helical" evidence="5">
    <location>
        <begin position="537"/>
        <end position="556"/>
    </location>
</feature>
<keyword evidence="3 5" id="KW-1133">Transmembrane helix</keyword>
<dbReference type="PANTHER" id="PTHR21576:SF160">
    <property type="entry name" value="NODULIN-LIKE DOMAIN-CONTAINING PROTEIN"/>
    <property type="match status" value="1"/>
</dbReference>
<dbReference type="Proteomes" id="UP000307440">
    <property type="component" value="Unassembled WGS sequence"/>
</dbReference>
<feature type="transmembrane region" description="Helical" evidence="5">
    <location>
        <begin position="329"/>
        <end position="347"/>
    </location>
</feature>
<name>A0A5C3L6E9_COPMA</name>
<gene>
    <name evidence="6" type="ORF">FA15DRAFT_506087</name>
</gene>
<dbReference type="EMBL" id="ML210154">
    <property type="protein sequence ID" value="TFK28599.1"/>
    <property type="molecule type" value="Genomic_DNA"/>
</dbReference>
<dbReference type="Pfam" id="PF07690">
    <property type="entry name" value="MFS_1"/>
    <property type="match status" value="1"/>
</dbReference>
<evidence type="ECO:0000313" key="7">
    <source>
        <dbReference type="Proteomes" id="UP000307440"/>
    </source>
</evidence>
<feature type="transmembrane region" description="Helical" evidence="5">
    <location>
        <begin position="408"/>
        <end position="428"/>
    </location>
</feature>
<dbReference type="STRING" id="230819.A0A5C3L6E9"/>
<feature type="transmembrane region" description="Helical" evidence="5">
    <location>
        <begin position="187"/>
        <end position="206"/>
    </location>
</feature>
<protein>
    <submittedName>
        <fullName evidence="6">MFS general substrate transporter</fullName>
    </submittedName>
</protein>
<proteinExistence type="predicted"/>
<evidence type="ECO:0000256" key="5">
    <source>
        <dbReference type="SAM" id="Phobius"/>
    </source>
</evidence>
<dbReference type="OrthoDB" id="410267at2759"/>
<dbReference type="GO" id="GO:0000329">
    <property type="term" value="C:fungal-type vacuole membrane"/>
    <property type="evidence" value="ECO:0007669"/>
    <property type="project" value="TreeGrafter"/>
</dbReference>
<comment type="subcellular location">
    <subcellularLocation>
        <location evidence="1">Membrane</location>
        <topology evidence="1">Multi-pass membrane protein</topology>
    </subcellularLocation>
</comment>
<evidence type="ECO:0000256" key="4">
    <source>
        <dbReference type="ARBA" id="ARBA00023136"/>
    </source>
</evidence>
<feature type="transmembrane region" description="Helical" evidence="5">
    <location>
        <begin position="159"/>
        <end position="181"/>
    </location>
</feature>
<evidence type="ECO:0000256" key="3">
    <source>
        <dbReference type="ARBA" id="ARBA00022989"/>
    </source>
</evidence>
<feature type="transmembrane region" description="Helical" evidence="5">
    <location>
        <begin position="18"/>
        <end position="37"/>
    </location>
</feature>
<keyword evidence="4 5" id="KW-0472">Membrane</keyword>
<feature type="transmembrane region" description="Helical" evidence="5">
    <location>
        <begin position="84"/>
        <end position="104"/>
    </location>
</feature>
<dbReference type="GO" id="GO:0022857">
    <property type="term" value="F:transmembrane transporter activity"/>
    <property type="evidence" value="ECO:0007669"/>
    <property type="project" value="InterPro"/>
</dbReference>
<dbReference type="InterPro" id="IPR011701">
    <property type="entry name" value="MFS"/>
</dbReference>
<feature type="transmembrane region" description="Helical" evidence="5">
    <location>
        <begin position="469"/>
        <end position="491"/>
    </location>
</feature>
<feature type="transmembrane region" description="Helical" evidence="5">
    <location>
        <begin position="434"/>
        <end position="457"/>
    </location>
</feature>
<dbReference type="InterPro" id="IPR036259">
    <property type="entry name" value="MFS_trans_sf"/>
</dbReference>
<feature type="transmembrane region" description="Helical" evidence="5">
    <location>
        <begin position="57"/>
        <end position="77"/>
    </location>
</feature>
<keyword evidence="2 5" id="KW-0812">Transmembrane</keyword>
<dbReference type="PANTHER" id="PTHR21576">
    <property type="entry name" value="UNCHARACTERIZED NODULIN-LIKE PROTEIN"/>
    <property type="match status" value="1"/>
</dbReference>
<accession>A0A5C3L6E9</accession>
<organism evidence="6 7">
    <name type="scientific">Coprinopsis marcescibilis</name>
    <name type="common">Agaric fungus</name>
    <name type="synonym">Psathyrella marcescibilis</name>
    <dbReference type="NCBI Taxonomy" id="230819"/>
    <lineage>
        <taxon>Eukaryota</taxon>
        <taxon>Fungi</taxon>
        <taxon>Dikarya</taxon>
        <taxon>Basidiomycota</taxon>
        <taxon>Agaricomycotina</taxon>
        <taxon>Agaricomycetes</taxon>
        <taxon>Agaricomycetidae</taxon>
        <taxon>Agaricales</taxon>
        <taxon>Agaricineae</taxon>
        <taxon>Psathyrellaceae</taxon>
        <taxon>Coprinopsis</taxon>
    </lineage>
</organism>
<sequence>MAPAPVYEVPPIYSVQRFATLIFSVLVALASGTNYVYSAYAPQLGTRLGISHTRLNIVALAGNIGVYSTGPIWGRIVDTRGPRILLASASASLLVGYLGMRHMYDAGLVEGQKSISTLSFCVLIVCCYLTGAGGSAGLSSSVNSTAKSFPDQMRATTTGFVISGFGLSAFLFSTISSTFFASNTSSFLLLLGVGTALPMVVGFFLVRPIPLPPHEPLNAEDYDQGAGEVAAAIAHDVPESHSPLLQDDDNSDVESEPLYRPRYDHEGGPVPVSIARNGDVELSPQRGARSALPGGGRSVMDRSMSRGTALTLSAAPNLHGVKLWRSGDFYLLFSSLSLLAGTGIMYINNVGSMSQALYAYKEPNYNLITASKWQAKQVSAISVMNCFGRIFIGIVSDFCKNRYDIPRSYCLVLVAFLCFVSQVVAAHIDHIANLWIASAVLGLGYGSVFSLFPTVCLEWFGMPHFSENWGFLAMSPMFAGNLFSLAFGYIFDKNEDKMKNTAIRRGLEMLGHMQRAPNQDNKDIRCSRGLECYVDSIYLTIGATMLAMVLTIWAGWRDKQKIKRSLRRRSQLIRTQGAGWGQI</sequence>